<reference evidence="11" key="2">
    <citation type="journal article" date="2024" name="Nature">
        <title>Anoxygenic phototroph of the Chloroflexota uses a type I reaction centre.</title>
        <authorList>
            <person name="Tsuji J.M."/>
            <person name="Shaw N.A."/>
            <person name="Nagashima S."/>
            <person name="Venkiteswaran J.J."/>
            <person name="Schiff S.L."/>
            <person name="Watanabe T."/>
            <person name="Fukui M."/>
            <person name="Hanada S."/>
            <person name="Tank M."/>
            <person name="Neufeld J.D."/>
        </authorList>
    </citation>
    <scope>NUCLEOTIDE SEQUENCE</scope>
    <source>
        <strain evidence="11">L227-S17</strain>
    </source>
</reference>
<dbReference type="GO" id="GO:0000976">
    <property type="term" value="F:transcription cis-regulatory region binding"/>
    <property type="evidence" value="ECO:0007669"/>
    <property type="project" value="TreeGrafter"/>
</dbReference>
<dbReference type="PROSITE" id="PS51755">
    <property type="entry name" value="OMPR_PHOB"/>
    <property type="match status" value="1"/>
</dbReference>
<feature type="domain" description="OmpR/PhoB-type" evidence="9">
    <location>
        <begin position="131"/>
        <end position="230"/>
    </location>
</feature>
<dbReference type="EMBL" id="CP128399">
    <property type="protein sequence ID" value="WJW66441.1"/>
    <property type="molecule type" value="Genomic_DNA"/>
</dbReference>
<dbReference type="InterPro" id="IPR001789">
    <property type="entry name" value="Sig_transdc_resp-reg_receiver"/>
</dbReference>
<evidence type="ECO:0000259" key="9">
    <source>
        <dbReference type="PROSITE" id="PS51755"/>
    </source>
</evidence>
<dbReference type="Proteomes" id="UP001431572">
    <property type="component" value="Chromosome 1"/>
</dbReference>
<evidence type="ECO:0000256" key="6">
    <source>
        <dbReference type="PROSITE-ProRule" id="PRU00169"/>
    </source>
</evidence>
<keyword evidence="1 6" id="KW-0597">Phosphoprotein</keyword>
<evidence type="ECO:0000256" key="2">
    <source>
        <dbReference type="ARBA" id="ARBA00023012"/>
    </source>
</evidence>
<dbReference type="PANTHER" id="PTHR48111:SF1">
    <property type="entry name" value="TWO-COMPONENT RESPONSE REGULATOR ORR33"/>
    <property type="match status" value="1"/>
</dbReference>
<evidence type="ECO:0000256" key="5">
    <source>
        <dbReference type="ARBA" id="ARBA00023163"/>
    </source>
</evidence>
<reference evidence="10 12" key="1">
    <citation type="submission" date="2020-06" db="EMBL/GenBank/DDBJ databases">
        <title>Anoxygenic phototrophic Chloroflexota member uses a Type I reaction center.</title>
        <authorList>
            <person name="Tsuji J.M."/>
            <person name="Shaw N.A."/>
            <person name="Nagashima S."/>
            <person name="Venkiteswaran J."/>
            <person name="Schiff S.L."/>
            <person name="Hanada S."/>
            <person name="Tank M."/>
            <person name="Neufeld J.D."/>
        </authorList>
    </citation>
    <scope>NUCLEOTIDE SEQUENCE [LARGE SCALE GENOMIC DNA]</scope>
    <source>
        <strain evidence="10">L227-S17</strain>
    </source>
</reference>
<dbReference type="Gene3D" id="6.10.250.690">
    <property type="match status" value="1"/>
</dbReference>
<dbReference type="InterPro" id="IPR036388">
    <property type="entry name" value="WH-like_DNA-bd_sf"/>
</dbReference>
<dbReference type="Gene3D" id="1.10.10.10">
    <property type="entry name" value="Winged helix-like DNA-binding domain superfamily/Winged helix DNA-binding domain"/>
    <property type="match status" value="1"/>
</dbReference>
<dbReference type="SMART" id="SM00448">
    <property type="entry name" value="REC"/>
    <property type="match status" value="1"/>
</dbReference>
<dbReference type="SMART" id="SM00862">
    <property type="entry name" value="Trans_reg_C"/>
    <property type="match status" value="1"/>
</dbReference>
<dbReference type="CDD" id="cd00383">
    <property type="entry name" value="trans_reg_C"/>
    <property type="match status" value="1"/>
</dbReference>
<dbReference type="PANTHER" id="PTHR48111">
    <property type="entry name" value="REGULATOR OF RPOS"/>
    <property type="match status" value="1"/>
</dbReference>
<keyword evidence="4 7" id="KW-0238">DNA-binding</keyword>
<dbReference type="GO" id="GO:0006355">
    <property type="term" value="P:regulation of DNA-templated transcription"/>
    <property type="evidence" value="ECO:0007669"/>
    <property type="project" value="InterPro"/>
</dbReference>
<protein>
    <submittedName>
        <fullName evidence="10">Response regulator transcription factor</fullName>
    </submittedName>
</protein>
<dbReference type="Proteomes" id="UP000521676">
    <property type="component" value="Unassembled WGS sequence"/>
</dbReference>
<evidence type="ECO:0000256" key="1">
    <source>
        <dbReference type="ARBA" id="ARBA00022553"/>
    </source>
</evidence>
<dbReference type="PROSITE" id="PS50110">
    <property type="entry name" value="RESPONSE_REGULATORY"/>
    <property type="match status" value="1"/>
</dbReference>
<name>A0A8T7LYV0_9CHLR</name>
<dbReference type="InterPro" id="IPR039420">
    <property type="entry name" value="WalR-like"/>
</dbReference>
<evidence type="ECO:0000313" key="12">
    <source>
        <dbReference type="Proteomes" id="UP000521676"/>
    </source>
</evidence>
<keyword evidence="13" id="KW-1185">Reference proteome</keyword>
<dbReference type="CDD" id="cd17574">
    <property type="entry name" value="REC_OmpR"/>
    <property type="match status" value="1"/>
</dbReference>
<proteinExistence type="predicted"/>
<dbReference type="GO" id="GO:0005829">
    <property type="term" value="C:cytosol"/>
    <property type="evidence" value="ECO:0007669"/>
    <property type="project" value="TreeGrafter"/>
</dbReference>
<keyword evidence="2" id="KW-0902">Two-component regulatory system</keyword>
<dbReference type="EMBL" id="JACATZ010000001">
    <property type="protein sequence ID" value="NWJ44550.1"/>
    <property type="molecule type" value="Genomic_DNA"/>
</dbReference>
<evidence type="ECO:0000256" key="4">
    <source>
        <dbReference type="ARBA" id="ARBA00023125"/>
    </source>
</evidence>
<evidence type="ECO:0000313" key="10">
    <source>
        <dbReference type="EMBL" id="NWJ44550.1"/>
    </source>
</evidence>
<feature type="modified residue" description="4-aspartylphosphate" evidence="6">
    <location>
        <position position="54"/>
    </location>
</feature>
<dbReference type="SUPFAM" id="SSF46894">
    <property type="entry name" value="C-terminal effector domain of the bipartite response regulators"/>
    <property type="match status" value="1"/>
</dbReference>
<dbReference type="SUPFAM" id="SSF52172">
    <property type="entry name" value="CheY-like"/>
    <property type="match status" value="1"/>
</dbReference>
<keyword evidence="3" id="KW-0805">Transcription regulation</keyword>
<evidence type="ECO:0000256" key="3">
    <source>
        <dbReference type="ARBA" id="ARBA00023015"/>
    </source>
</evidence>
<evidence type="ECO:0000313" key="13">
    <source>
        <dbReference type="Proteomes" id="UP001431572"/>
    </source>
</evidence>
<organism evidence="10 12">
    <name type="scientific">Candidatus Chlorohelix allophototropha</name>
    <dbReference type="NCBI Taxonomy" id="3003348"/>
    <lineage>
        <taxon>Bacteria</taxon>
        <taxon>Bacillati</taxon>
        <taxon>Chloroflexota</taxon>
        <taxon>Chloroflexia</taxon>
        <taxon>Candidatus Chloroheliales</taxon>
        <taxon>Candidatus Chloroheliaceae</taxon>
        <taxon>Candidatus Chlorohelix</taxon>
    </lineage>
</organism>
<sequence>MVKILIADDEPDVVEVISVGLRMNSPDWEIISAEDGQMAVELFRKENPDLVILDMNMPRLGGLEACRSIRRENIDVPIIFLTVRDDEIEKVRGLEAGADDYITKPFSPLELMARIRAQLRRTMRSKTTAIKNMVEYQGLKIDFVTKNVTLDNQQVRLTSIEYNLLYLLASNPGQVVSHEYLLTKVWGPQYQDALEYLKVHIRHLREKLGDDAQNPRFIYTERSKGYRFTALPE</sequence>
<gene>
    <name evidence="10" type="ORF">HXX08_01595</name>
    <name evidence="11" type="ORF">OZ401_002239</name>
</gene>
<dbReference type="AlphaFoldDB" id="A0A8T7LYV0"/>
<evidence type="ECO:0000256" key="7">
    <source>
        <dbReference type="PROSITE-ProRule" id="PRU01091"/>
    </source>
</evidence>
<dbReference type="GO" id="GO:0000156">
    <property type="term" value="F:phosphorelay response regulator activity"/>
    <property type="evidence" value="ECO:0007669"/>
    <property type="project" value="TreeGrafter"/>
</dbReference>
<evidence type="ECO:0000313" key="11">
    <source>
        <dbReference type="EMBL" id="WJW66441.1"/>
    </source>
</evidence>
<dbReference type="InterPro" id="IPR016032">
    <property type="entry name" value="Sig_transdc_resp-reg_C-effctor"/>
</dbReference>
<dbReference type="RefSeq" id="WP_341468327.1">
    <property type="nucleotide sequence ID" value="NZ_CP128399.1"/>
</dbReference>
<dbReference type="InterPro" id="IPR011006">
    <property type="entry name" value="CheY-like_superfamily"/>
</dbReference>
<keyword evidence="5" id="KW-0804">Transcription</keyword>
<dbReference type="Pfam" id="PF00486">
    <property type="entry name" value="Trans_reg_C"/>
    <property type="match status" value="1"/>
</dbReference>
<dbReference type="InterPro" id="IPR001867">
    <property type="entry name" value="OmpR/PhoB-type_DNA-bd"/>
</dbReference>
<feature type="DNA-binding region" description="OmpR/PhoB-type" evidence="7">
    <location>
        <begin position="131"/>
        <end position="230"/>
    </location>
</feature>
<feature type="domain" description="Response regulatory" evidence="8">
    <location>
        <begin position="3"/>
        <end position="119"/>
    </location>
</feature>
<dbReference type="Pfam" id="PF00072">
    <property type="entry name" value="Response_reg"/>
    <property type="match status" value="1"/>
</dbReference>
<accession>A0A8T7LYV0</accession>
<dbReference type="Gene3D" id="3.40.50.2300">
    <property type="match status" value="1"/>
</dbReference>
<dbReference type="GO" id="GO:0032993">
    <property type="term" value="C:protein-DNA complex"/>
    <property type="evidence" value="ECO:0007669"/>
    <property type="project" value="TreeGrafter"/>
</dbReference>
<evidence type="ECO:0000259" key="8">
    <source>
        <dbReference type="PROSITE" id="PS50110"/>
    </source>
</evidence>